<dbReference type="PANTHER" id="PTHR11203">
    <property type="entry name" value="CLEAVAGE AND POLYADENYLATION SPECIFICITY FACTOR FAMILY MEMBER"/>
    <property type="match status" value="1"/>
</dbReference>
<sequence length="454" mass="51052">MAKLSFHGGAQQISGSCYLLETAEAKVLVDCGLFQCPRVCEAQNYEPFTFDPASIDGVIVTHAHTDHTGRIPKLFKEGFQGMIHSTHPTKELAHLMLRDSLGLMEREAEREGEEMIFEEEHFEKTFEHWEGHEYHHEFIIGDMHIRLLDAGHVLGSAMVEIIYKDESRAQKKIIFTGDIGNPPTPLLPPPEKISGANILVIESTYGNRDHEARDERKQKLERAIEDTVKAKGVLMIPAFSLERTQEILYEINDLIEHGRVPMVPVFLDSPLAIRATEIYRKSDAYFNKRTRYILDSGEHIFKFPMLKFTLATEESKAINDVPSPKVIIAGSGMSTGGRILHHERRYLPDPHSMVLLVGYQAAGSRGRQLQEGAKSVEIFGEEVPVRARVEKISGYSAHPDQGMLMGIVQDSIDTLDTVFAIHGEGESALFFVQRIRDHLGIRAFAPKLGESFDI</sequence>
<dbReference type="Pfam" id="PF00753">
    <property type="entry name" value="Lactamase_B"/>
    <property type="match status" value="1"/>
</dbReference>
<dbReference type="InterPro" id="IPR001279">
    <property type="entry name" value="Metallo-B-lactamas"/>
</dbReference>
<reference evidence="5" key="1">
    <citation type="submission" date="2017-09" db="EMBL/GenBank/DDBJ databases">
        <title>Depth-based differentiation of microbial function through sediment-hosted aquifers and enrichment of novel symbionts in the deep terrestrial subsurface.</title>
        <authorList>
            <person name="Probst A.J."/>
            <person name="Ladd B."/>
            <person name="Jarett J.K."/>
            <person name="Geller-Mcgrath D.E."/>
            <person name="Sieber C.M.K."/>
            <person name="Emerson J.B."/>
            <person name="Anantharaman K."/>
            <person name="Thomas B.C."/>
            <person name="Malmstrom R."/>
            <person name="Stieglmeier M."/>
            <person name="Klingl A."/>
            <person name="Woyke T."/>
            <person name="Ryan C.M."/>
            <person name="Banfield J.F."/>
        </authorList>
    </citation>
    <scope>NUCLEOTIDE SEQUENCE [LARGE SCALE GENOMIC DNA]</scope>
</reference>
<dbReference type="GO" id="GO:0016787">
    <property type="term" value="F:hydrolase activity"/>
    <property type="evidence" value="ECO:0007669"/>
    <property type="project" value="UniProtKB-KW"/>
</dbReference>
<dbReference type="Gene3D" id="3.40.50.10890">
    <property type="match status" value="1"/>
</dbReference>
<dbReference type="InterPro" id="IPR011108">
    <property type="entry name" value="RMMBL"/>
</dbReference>
<dbReference type="InterPro" id="IPR050698">
    <property type="entry name" value="MBL"/>
</dbReference>
<dbReference type="SMART" id="SM00849">
    <property type="entry name" value="Lactamase_B"/>
    <property type="match status" value="1"/>
</dbReference>
<accession>A0A2H0TE46</accession>
<feature type="domain" description="Metallo-beta-lactamase" evidence="2">
    <location>
        <begin position="14"/>
        <end position="210"/>
    </location>
</feature>
<dbReference type="Pfam" id="PF07521">
    <property type="entry name" value="RMMBL"/>
    <property type="match status" value="1"/>
</dbReference>
<evidence type="ECO:0000313" key="5">
    <source>
        <dbReference type="Proteomes" id="UP000231503"/>
    </source>
</evidence>
<dbReference type="Pfam" id="PF10996">
    <property type="entry name" value="Beta-Casp"/>
    <property type="match status" value="1"/>
</dbReference>
<dbReference type="Gene3D" id="3.60.15.10">
    <property type="entry name" value="Ribonuclease Z/Hydroxyacylglutathione hydrolase-like"/>
    <property type="match status" value="1"/>
</dbReference>
<dbReference type="PROSITE" id="PS51257">
    <property type="entry name" value="PROKAR_LIPOPROTEIN"/>
    <property type="match status" value="1"/>
</dbReference>
<dbReference type="InterPro" id="IPR036866">
    <property type="entry name" value="RibonucZ/Hydroxyglut_hydro"/>
</dbReference>
<dbReference type="GO" id="GO:0004521">
    <property type="term" value="F:RNA endonuclease activity"/>
    <property type="evidence" value="ECO:0007669"/>
    <property type="project" value="TreeGrafter"/>
</dbReference>
<evidence type="ECO:0000313" key="4">
    <source>
        <dbReference type="EMBL" id="PIR69234.1"/>
    </source>
</evidence>
<dbReference type="Proteomes" id="UP000231503">
    <property type="component" value="Unassembled WGS sequence"/>
</dbReference>
<dbReference type="SMART" id="SM01027">
    <property type="entry name" value="Beta-Casp"/>
    <property type="match status" value="1"/>
</dbReference>
<proteinExistence type="predicted"/>
<protein>
    <submittedName>
        <fullName evidence="4">MBL fold hydrolase</fullName>
    </submittedName>
</protein>
<organism evidence="4 5">
    <name type="scientific">Candidatus Niyogibacteria bacterium CG10_big_fil_rev_8_21_14_0_10_46_36</name>
    <dbReference type="NCBI Taxonomy" id="1974726"/>
    <lineage>
        <taxon>Bacteria</taxon>
        <taxon>Candidatus Niyogiibacteriota</taxon>
    </lineage>
</organism>
<feature type="domain" description="Beta-Casp" evidence="3">
    <location>
        <begin position="244"/>
        <end position="369"/>
    </location>
</feature>
<dbReference type="InterPro" id="IPR022712">
    <property type="entry name" value="Beta_Casp"/>
</dbReference>
<evidence type="ECO:0000259" key="2">
    <source>
        <dbReference type="SMART" id="SM00849"/>
    </source>
</evidence>
<dbReference type="EMBL" id="PFCO01000009">
    <property type="protein sequence ID" value="PIR69234.1"/>
    <property type="molecule type" value="Genomic_DNA"/>
</dbReference>
<keyword evidence="1 4" id="KW-0378">Hydrolase</keyword>
<dbReference type="AlphaFoldDB" id="A0A2H0TE46"/>
<dbReference type="PANTHER" id="PTHR11203:SF37">
    <property type="entry name" value="INTEGRATOR COMPLEX SUBUNIT 11"/>
    <property type="match status" value="1"/>
</dbReference>
<gene>
    <name evidence="4" type="ORF">COU47_04000</name>
</gene>
<comment type="caution">
    <text evidence="4">The sequence shown here is derived from an EMBL/GenBank/DDBJ whole genome shotgun (WGS) entry which is preliminary data.</text>
</comment>
<dbReference type="CDD" id="cd16295">
    <property type="entry name" value="TTHA0252-CPSF-like_MBL-fold"/>
    <property type="match status" value="1"/>
</dbReference>
<name>A0A2H0TE46_9BACT</name>
<evidence type="ECO:0000259" key="3">
    <source>
        <dbReference type="SMART" id="SM01027"/>
    </source>
</evidence>
<evidence type="ECO:0000256" key="1">
    <source>
        <dbReference type="ARBA" id="ARBA00022801"/>
    </source>
</evidence>
<dbReference type="SUPFAM" id="SSF56281">
    <property type="entry name" value="Metallo-hydrolase/oxidoreductase"/>
    <property type="match status" value="1"/>
</dbReference>